<organism evidence="1">
    <name type="scientific">Streptococcus sp. SN-1</name>
    <dbReference type="NCBI Taxonomy" id="3074854"/>
    <lineage>
        <taxon>Bacteria</taxon>
        <taxon>Bacillati</taxon>
        <taxon>Bacillota</taxon>
        <taxon>Bacilli</taxon>
        <taxon>Lactobacillales</taxon>
        <taxon>Streptococcaceae</taxon>
        <taxon>Streptococcus</taxon>
    </lineage>
</organism>
<gene>
    <name evidence="1" type="ORF">MASAN616_03840</name>
</gene>
<evidence type="ECO:0000313" key="1">
    <source>
        <dbReference type="EMBL" id="BET04521.1"/>
    </source>
</evidence>
<accession>A0AAT9FZ96</accession>
<dbReference type="EMBL" id="AP028929">
    <property type="protein sequence ID" value="BET04521.1"/>
    <property type="molecule type" value="Genomic_DNA"/>
</dbReference>
<protein>
    <recommendedName>
        <fullName evidence="2">Transposase</fullName>
    </recommendedName>
</protein>
<evidence type="ECO:0008006" key="2">
    <source>
        <dbReference type="Google" id="ProtNLM"/>
    </source>
</evidence>
<name>A0AAT9FZ96_9STRE</name>
<proteinExistence type="predicted"/>
<dbReference type="AlphaFoldDB" id="A0AAT9FZ96"/>
<sequence>MSGLANYFTNYVWQIESICQTPCRGVKIGLPKRLTRQSPRMVSIRKTQRRNLTIANLYVG</sequence>
<reference evidence="1" key="1">
    <citation type="submission" date="2024-06" db="EMBL/GenBank/DDBJ databases">
        <title>Whole Genome Sequence of Streptococcus sp. strain SN-1.</title>
        <authorList>
            <person name="Saito M."/>
            <person name="Kuwahara N."/>
            <person name="Senpuku H."/>
        </authorList>
    </citation>
    <scope>NUCLEOTIDE SEQUENCE</scope>
    <source>
        <strain evidence="1">SN-1</strain>
    </source>
</reference>